<reference evidence="9 11" key="1">
    <citation type="submission" date="2009-09" db="EMBL/GenBank/DDBJ databases">
        <authorList>
            <person name="Qin X."/>
            <person name="Bachman B."/>
            <person name="Battles P."/>
            <person name="Bell A."/>
            <person name="Bess C."/>
            <person name="Bickham C."/>
            <person name="Chaboub L."/>
            <person name="Chen D."/>
            <person name="Coyle M."/>
            <person name="Deiros D.R."/>
            <person name="Dinh H."/>
            <person name="Forbes L."/>
            <person name="Fowler G."/>
            <person name="Francisco L."/>
            <person name="Fu Q."/>
            <person name="Gubbala S."/>
            <person name="Hale W."/>
            <person name="Han Y."/>
            <person name="Hemphill L."/>
            <person name="Highlander S.K."/>
            <person name="Hirani K."/>
            <person name="Hogues M."/>
            <person name="Jackson L."/>
            <person name="Jakkamsetti A."/>
            <person name="Javaid M."/>
            <person name="Jiang H."/>
            <person name="Korchina V."/>
            <person name="Kovar C."/>
            <person name="Lara F."/>
            <person name="Lee S."/>
            <person name="Mata R."/>
            <person name="Mathew T."/>
            <person name="Moen C."/>
            <person name="Morales K."/>
            <person name="Munidasa M."/>
            <person name="Nazareth L."/>
            <person name="Ngo R."/>
            <person name="Nguyen L."/>
            <person name="Okwuonu G."/>
            <person name="Ongeri F."/>
            <person name="Patil S."/>
            <person name="Petrosino J."/>
            <person name="Pham C."/>
            <person name="Pham P."/>
            <person name="Pu L.-L."/>
            <person name="Puazo M."/>
            <person name="Raj R."/>
            <person name="Reid J."/>
            <person name="Rouhana J."/>
            <person name="Saada N."/>
            <person name="Shang Y."/>
            <person name="Simmons D."/>
            <person name="Thornton R."/>
            <person name="Warren J."/>
            <person name="Weissenberger G."/>
            <person name="Zhang J."/>
            <person name="Zhang L."/>
            <person name="Zhou C."/>
            <person name="Zhu D."/>
            <person name="Muzny D."/>
            <person name="Worley K."/>
            <person name="Gibbs R."/>
        </authorList>
    </citation>
    <scope>NUCLEOTIDE SEQUENCE [LARGE SCALE GENOMIC DNA]</scope>
    <source>
        <strain evidence="9 11">DSM 16041</strain>
    </source>
</reference>
<dbReference type="Proteomes" id="UP000003675">
    <property type="component" value="Unassembled WGS sequence"/>
</dbReference>
<evidence type="ECO:0000256" key="2">
    <source>
        <dbReference type="ARBA" id="ARBA00009008"/>
    </source>
</evidence>
<comment type="caution">
    <text evidence="9">The sequence shown here is derived from an EMBL/GenBank/DDBJ whole genome shotgun (WGS) entry which is preliminary data.</text>
</comment>
<dbReference type="EMBL" id="AZDK01000003">
    <property type="protein sequence ID" value="KRK60527.1"/>
    <property type="molecule type" value="Genomic_DNA"/>
</dbReference>
<gene>
    <name evidence="9" type="primary">divIVA</name>
    <name evidence="10" type="ORF">FC31_GL001140</name>
    <name evidence="9" type="ORF">HMPREF0494_1336</name>
</gene>
<keyword evidence="6" id="KW-0131">Cell cycle</keyword>
<dbReference type="PANTHER" id="PTHR35794">
    <property type="entry name" value="CELL DIVISION PROTEIN DIVIVA"/>
    <property type="match status" value="1"/>
</dbReference>
<dbReference type="STRING" id="525309.HMPREF0494_1336"/>
<evidence type="ECO:0000313" key="9">
    <source>
        <dbReference type="EMBL" id="EEW53401.1"/>
    </source>
</evidence>
<dbReference type="InterPro" id="IPR019933">
    <property type="entry name" value="DivIVA_domain"/>
</dbReference>
<evidence type="ECO:0000256" key="3">
    <source>
        <dbReference type="ARBA" id="ARBA00022490"/>
    </source>
</evidence>
<dbReference type="NCBIfam" id="TIGR03544">
    <property type="entry name" value="DivI1A_domain"/>
    <property type="match status" value="1"/>
</dbReference>
<comment type="subcellular location">
    <subcellularLocation>
        <location evidence="1">Cytoplasm</location>
    </subcellularLocation>
</comment>
<evidence type="ECO:0000256" key="4">
    <source>
        <dbReference type="ARBA" id="ARBA00022618"/>
    </source>
</evidence>
<proteinExistence type="inferred from homology"/>
<dbReference type="Pfam" id="PF05103">
    <property type="entry name" value="DivIVA"/>
    <property type="match status" value="1"/>
</dbReference>
<dbReference type="PATRIC" id="fig|525309.8.peg.1152"/>
<dbReference type="RefSeq" id="WP_007122885.1">
    <property type="nucleotide sequence ID" value="NZ_AZDK01000003.1"/>
</dbReference>
<dbReference type="InterPro" id="IPR007793">
    <property type="entry name" value="DivIVA_fam"/>
</dbReference>
<dbReference type="AlphaFoldDB" id="C8P7P2"/>
<keyword evidence="4 10" id="KW-0132">Cell division</keyword>
<dbReference type="eggNOG" id="COG3599">
    <property type="taxonomic scope" value="Bacteria"/>
</dbReference>
<dbReference type="GO" id="GO:0051301">
    <property type="term" value="P:cell division"/>
    <property type="evidence" value="ECO:0007669"/>
    <property type="project" value="UniProtKB-KW"/>
</dbReference>
<dbReference type="PANTHER" id="PTHR35794:SF2">
    <property type="entry name" value="CELL DIVISION PROTEIN DIVIVA"/>
    <property type="match status" value="1"/>
</dbReference>
<comment type="similarity">
    <text evidence="2">Belongs to the DivIVA family.</text>
</comment>
<organism evidence="9 11">
    <name type="scientific">Limosilactobacillus antri DSM 16041</name>
    <dbReference type="NCBI Taxonomy" id="525309"/>
    <lineage>
        <taxon>Bacteria</taxon>
        <taxon>Bacillati</taxon>
        <taxon>Bacillota</taxon>
        <taxon>Bacilli</taxon>
        <taxon>Lactobacillales</taxon>
        <taxon>Lactobacillaceae</taxon>
        <taxon>Limosilactobacillus</taxon>
    </lineage>
</organism>
<sequence length="251" mass="28051">MGLTVEQINKQEFSTKMRGYNQNEVQQFMATVAQTVQELTEENHALKETVKADEGKLKYFSELKDSLNKSILVAQEAADKVKNNAKREADIMIREAQKQATDIVSEANEKANQVIEHSTEETRKLTTETNDLKKQTRIFRQRLQVMLESQLEVVKSEEWDKLLADEDMDQYNEIQKILGKSLDKDSSESVESTAISSDTDQEQAVMAQQPAVEQAAADGDPAPAAPEADQSVPADAGKTVVVFPDSDQKKD</sequence>
<dbReference type="Proteomes" id="UP000051883">
    <property type="component" value="Unassembled WGS sequence"/>
</dbReference>
<dbReference type="HOGENOM" id="CLU_076854_0_2_9"/>
<reference evidence="10 12" key="2">
    <citation type="journal article" date="2015" name="Genome Announc.">
        <title>Expanding the biotechnology potential of lactobacilli through comparative genomics of 213 strains and associated genera.</title>
        <authorList>
            <person name="Sun Z."/>
            <person name="Harris H.M."/>
            <person name="McCann A."/>
            <person name="Guo C."/>
            <person name="Argimon S."/>
            <person name="Zhang W."/>
            <person name="Yang X."/>
            <person name="Jeffery I.B."/>
            <person name="Cooney J.C."/>
            <person name="Kagawa T.F."/>
            <person name="Liu W."/>
            <person name="Song Y."/>
            <person name="Salvetti E."/>
            <person name="Wrobel A."/>
            <person name="Rasinkangas P."/>
            <person name="Parkhill J."/>
            <person name="Rea M.C."/>
            <person name="O'Sullivan O."/>
            <person name="Ritari J."/>
            <person name="Douillard F.P."/>
            <person name="Paul Ross R."/>
            <person name="Yang R."/>
            <person name="Briner A.E."/>
            <person name="Felis G.E."/>
            <person name="de Vos W.M."/>
            <person name="Barrangou R."/>
            <person name="Klaenhammer T.R."/>
            <person name="Caufield P.W."/>
            <person name="Cui Y."/>
            <person name="Zhang H."/>
            <person name="O'Toole P.W."/>
        </authorList>
    </citation>
    <scope>NUCLEOTIDE SEQUENCE [LARGE SCALE GENOMIC DNA]</scope>
    <source>
        <strain evidence="10 12">DSM 16041</strain>
    </source>
</reference>
<keyword evidence="3" id="KW-0963">Cytoplasm</keyword>
<dbReference type="OrthoDB" id="9815492at2"/>
<evidence type="ECO:0000313" key="11">
    <source>
        <dbReference type="Proteomes" id="UP000003675"/>
    </source>
</evidence>
<keyword evidence="12" id="KW-1185">Reference proteome</keyword>
<evidence type="ECO:0000256" key="8">
    <source>
        <dbReference type="SAM" id="MobiDB-lite"/>
    </source>
</evidence>
<feature type="region of interest" description="Disordered" evidence="8">
    <location>
        <begin position="180"/>
        <end position="251"/>
    </location>
</feature>
<evidence type="ECO:0000256" key="6">
    <source>
        <dbReference type="ARBA" id="ARBA00023306"/>
    </source>
</evidence>
<evidence type="ECO:0000313" key="12">
    <source>
        <dbReference type="Proteomes" id="UP000051883"/>
    </source>
</evidence>
<dbReference type="EMBL" id="ACLL01000039">
    <property type="protein sequence ID" value="EEW53401.1"/>
    <property type="molecule type" value="Genomic_DNA"/>
</dbReference>
<accession>C8P7P2</accession>
<feature type="coiled-coil region" evidence="7">
    <location>
        <begin position="29"/>
        <end position="56"/>
    </location>
</feature>
<dbReference type="GO" id="GO:0005737">
    <property type="term" value="C:cytoplasm"/>
    <property type="evidence" value="ECO:0007669"/>
    <property type="project" value="UniProtKB-SubCell"/>
</dbReference>
<evidence type="ECO:0000313" key="10">
    <source>
        <dbReference type="EMBL" id="KRK60527.1"/>
    </source>
</evidence>
<evidence type="ECO:0000256" key="5">
    <source>
        <dbReference type="ARBA" id="ARBA00023054"/>
    </source>
</evidence>
<evidence type="ECO:0000256" key="7">
    <source>
        <dbReference type="SAM" id="Coils"/>
    </source>
</evidence>
<name>C8P7P2_9LACO</name>
<protein>
    <submittedName>
        <fullName evidence="10">Cell division protein DivIVA</fullName>
    </submittedName>
    <submittedName>
        <fullName evidence="9">DivIVA domain protein</fullName>
    </submittedName>
</protein>
<evidence type="ECO:0000256" key="1">
    <source>
        <dbReference type="ARBA" id="ARBA00004496"/>
    </source>
</evidence>
<keyword evidence="5 7" id="KW-0175">Coiled coil</keyword>
<dbReference type="Gene3D" id="6.10.250.660">
    <property type="match status" value="1"/>
</dbReference>
<feature type="compositionally biased region" description="Low complexity" evidence="8">
    <location>
        <begin position="215"/>
        <end position="229"/>
    </location>
</feature>